<dbReference type="STRING" id="136857.CTEST_04650"/>
<dbReference type="SUPFAM" id="SSF50465">
    <property type="entry name" value="EF-Tu/eEF-1alpha/eIF2-gamma C-terminal domain"/>
    <property type="match status" value="1"/>
</dbReference>
<dbReference type="OrthoDB" id="9803139at2"/>
<gene>
    <name evidence="7" type="primary">selB</name>
    <name evidence="7" type="ORF">CTEST_04650</name>
</gene>
<accession>A0A0G3HB25</accession>
<keyword evidence="7" id="KW-0808">Transferase</keyword>
<keyword evidence="3" id="KW-0547">Nucleotide-binding</keyword>
<dbReference type="InterPro" id="IPR050055">
    <property type="entry name" value="EF-Tu_GTPase"/>
</dbReference>
<keyword evidence="4" id="KW-0648">Protein biosynthesis</keyword>
<dbReference type="Gene3D" id="1.10.10.10">
    <property type="entry name" value="Winged helix-like DNA-binding domain superfamily/Winged helix DNA-binding domain"/>
    <property type="match status" value="1"/>
</dbReference>
<dbReference type="InterPro" id="IPR036390">
    <property type="entry name" value="WH_DNA-bd_sf"/>
</dbReference>
<dbReference type="GO" id="GO:0005525">
    <property type="term" value="F:GTP binding"/>
    <property type="evidence" value="ECO:0007669"/>
    <property type="project" value="UniProtKB-KW"/>
</dbReference>
<comment type="subcellular location">
    <subcellularLocation>
        <location evidence="1">Cytoplasm</location>
    </subcellularLocation>
</comment>
<dbReference type="InterPro" id="IPR027417">
    <property type="entry name" value="P-loop_NTPase"/>
</dbReference>
<dbReference type="Pfam" id="PF09107">
    <property type="entry name" value="WHD_3rd_SelB"/>
    <property type="match status" value="1"/>
</dbReference>
<dbReference type="SUPFAM" id="SSF50447">
    <property type="entry name" value="Translation proteins"/>
    <property type="match status" value="1"/>
</dbReference>
<keyword evidence="7" id="KW-0548">Nucleotidyltransferase</keyword>
<dbReference type="Gene3D" id="2.40.30.10">
    <property type="entry name" value="Translation factors"/>
    <property type="match status" value="1"/>
</dbReference>
<evidence type="ECO:0000256" key="5">
    <source>
        <dbReference type="ARBA" id="ARBA00023134"/>
    </source>
</evidence>
<evidence type="ECO:0000256" key="3">
    <source>
        <dbReference type="ARBA" id="ARBA00022741"/>
    </source>
</evidence>
<keyword evidence="8" id="KW-1185">Reference proteome</keyword>
<dbReference type="EMBL" id="CP011545">
    <property type="protein sequence ID" value="AKK08377.1"/>
    <property type="molecule type" value="Genomic_DNA"/>
</dbReference>
<evidence type="ECO:0000256" key="2">
    <source>
        <dbReference type="ARBA" id="ARBA00022490"/>
    </source>
</evidence>
<dbReference type="GO" id="GO:0005737">
    <property type="term" value="C:cytoplasm"/>
    <property type="evidence" value="ECO:0007669"/>
    <property type="project" value="UniProtKB-SubCell"/>
</dbReference>
<dbReference type="EC" id="2.7.7.4" evidence="7"/>
<dbReference type="NCBIfam" id="TIGR00475">
    <property type="entry name" value="selB"/>
    <property type="match status" value="1"/>
</dbReference>
<keyword evidence="7" id="KW-0251">Elongation factor</keyword>
<feature type="domain" description="Tr-type G" evidence="6">
    <location>
        <begin position="1"/>
        <end position="171"/>
    </location>
</feature>
<dbReference type="Proteomes" id="UP000035540">
    <property type="component" value="Chromosome"/>
</dbReference>
<evidence type="ECO:0000259" key="6">
    <source>
        <dbReference type="PROSITE" id="PS51722"/>
    </source>
</evidence>
<dbReference type="PATRIC" id="fig|136857.5.peg.923"/>
<evidence type="ECO:0000256" key="4">
    <source>
        <dbReference type="ARBA" id="ARBA00022917"/>
    </source>
</evidence>
<proteinExistence type="predicted"/>
<dbReference type="Pfam" id="PF25461">
    <property type="entry name" value="Beta-barrel_SelB"/>
    <property type="match status" value="1"/>
</dbReference>
<dbReference type="CDD" id="cd04171">
    <property type="entry name" value="SelB"/>
    <property type="match status" value="1"/>
</dbReference>
<reference evidence="7 8" key="1">
    <citation type="journal article" date="2015" name="Genome Announc.">
        <title>Complete Genome Sequence of the Type Strain Corynebacterium testudinoris DSM 44614, Recovered from Necrotic Lesions in the Mouth of a Tortoise.</title>
        <authorList>
            <person name="Ruckert C."/>
            <person name="Kriete M."/>
            <person name="Jaenicke S."/>
            <person name="Winkler A."/>
            <person name="Tauch A."/>
        </authorList>
    </citation>
    <scope>NUCLEOTIDE SEQUENCE [LARGE SCALE GENOMIC DNA]</scope>
    <source>
        <strain evidence="7 8">DSM 44614</strain>
    </source>
</reference>
<dbReference type="PROSITE" id="PS51722">
    <property type="entry name" value="G_TR_2"/>
    <property type="match status" value="1"/>
</dbReference>
<dbReference type="GO" id="GO:0004781">
    <property type="term" value="F:sulfate adenylyltransferase (ATP) activity"/>
    <property type="evidence" value="ECO:0007669"/>
    <property type="project" value="UniProtKB-EC"/>
</dbReference>
<dbReference type="PANTHER" id="PTHR43721">
    <property type="entry name" value="ELONGATION FACTOR TU-RELATED"/>
    <property type="match status" value="1"/>
</dbReference>
<dbReference type="InterPro" id="IPR009000">
    <property type="entry name" value="Transl_B-barrel_sf"/>
</dbReference>
<dbReference type="GO" id="GO:0003723">
    <property type="term" value="F:RNA binding"/>
    <property type="evidence" value="ECO:0007669"/>
    <property type="project" value="InterPro"/>
</dbReference>
<keyword evidence="5" id="KW-0342">GTP-binding</keyword>
<dbReference type="InterPro" id="IPR057335">
    <property type="entry name" value="Beta-barrel_SelB"/>
</dbReference>
<name>A0A0G3HB25_9CORY</name>
<dbReference type="PANTHER" id="PTHR43721:SF22">
    <property type="entry name" value="ELONGATION FACTOR TU, MITOCHONDRIAL"/>
    <property type="match status" value="1"/>
</dbReference>
<reference evidence="8" key="2">
    <citation type="submission" date="2015-05" db="EMBL/GenBank/DDBJ databases">
        <title>Complete genome sequence of Corynebacterium testudinoris DSM 44614, recovered from necrotic lesions in the mouth of a tortoise.</title>
        <authorList>
            <person name="Ruckert C."/>
            <person name="Albersmeier A."/>
            <person name="Winkler A."/>
            <person name="Tauch A."/>
        </authorList>
    </citation>
    <scope>NUCLEOTIDE SEQUENCE [LARGE SCALE GENOMIC DNA]</scope>
    <source>
        <strain evidence="8">DSM 44614</strain>
    </source>
</reference>
<organism evidence="7 8">
    <name type="scientific">Corynebacterium testudinoris</name>
    <dbReference type="NCBI Taxonomy" id="136857"/>
    <lineage>
        <taxon>Bacteria</taxon>
        <taxon>Bacillati</taxon>
        <taxon>Actinomycetota</taxon>
        <taxon>Actinomycetes</taxon>
        <taxon>Mycobacteriales</taxon>
        <taxon>Corynebacteriaceae</taxon>
        <taxon>Corynebacterium</taxon>
    </lineage>
</organism>
<keyword evidence="2" id="KW-0963">Cytoplasm</keyword>
<dbReference type="InterPro" id="IPR036388">
    <property type="entry name" value="WH-like_DNA-bd_sf"/>
</dbReference>
<dbReference type="InterPro" id="IPR009001">
    <property type="entry name" value="Transl_elong_EF1A/Init_IF2_C"/>
</dbReference>
<dbReference type="InterPro" id="IPR000795">
    <property type="entry name" value="T_Tr_GTP-bd_dom"/>
</dbReference>
<dbReference type="InterPro" id="IPR004535">
    <property type="entry name" value="Transl_elong_SelB"/>
</dbReference>
<dbReference type="GO" id="GO:0001514">
    <property type="term" value="P:selenocysteine incorporation"/>
    <property type="evidence" value="ECO:0007669"/>
    <property type="project" value="InterPro"/>
</dbReference>
<dbReference type="RefSeq" id="WP_047252747.1">
    <property type="nucleotide sequence ID" value="NZ_CP011545.1"/>
</dbReference>
<dbReference type="AlphaFoldDB" id="A0A0G3HB25"/>
<sequence>MFVVATAGHVDHGKSTLVKALTGMEPDRWEEEKRRGLTIDLGFVWTHLAEGTDVAFVDVPGHERYLGNMLAGLGPTPVVCFVVAADEGWQAQSTDHRDAVRALGIRHGVIALTRADRADEARRAQVVAQVRHEFADTLLADAPVVTVSARTGEGLDTLRATLAQVLDAAPTPDPTARVRMWIDRAFSLKGTGTVVTGTLAGGTVAEGDKLALHSAAGTREVAIRGLHSRNQSLAEVGPVNRIAVNLRGESSEDIHRGDVLLTSGAWPIVDTVDIRRASGHTFAEAPSEVVVHIGTAAVTATLRPFDAAHARLVLQRRLPLIIGDRLVLRRPGDRAVFAGGQVLDVDPPTLERRGDGRRRARALSSTDERGDALAEIARRGAIRRSELAQMGLTVGDKPPQGAIALRDWWIHVRHLGAWRDELIRAVQKHSDDHPLSAGLTRGAALGILDLPDDSLLGLVVASAKLEQSEGVIKKPGAAPDLGVAEQPLVQLETTLRRDPFHAPDADELRALSLGSKELAAAERAGRILRLGEGIILLPTAPARATELLSELEQPFSTSQARRALATTRRVAIPLLEYLDRTGVTVRLDGGHRRIR</sequence>
<dbReference type="SUPFAM" id="SSF46785">
    <property type="entry name" value="Winged helix' DNA-binding domain"/>
    <property type="match status" value="1"/>
</dbReference>
<evidence type="ECO:0000256" key="1">
    <source>
        <dbReference type="ARBA" id="ARBA00004496"/>
    </source>
</evidence>
<protein>
    <submittedName>
        <fullName evidence="7">Selenocysteine-specific elongation factor SelB</fullName>
        <ecNumber evidence="7">2.7.7.4</ecNumber>
    </submittedName>
</protein>
<dbReference type="Gene3D" id="3.40.50.300">
    <property type="entry name" value="P-loop containing nucleotide triphosphate hydrolases"/>
    <property type="match status" value="1"/>
</dbReference>
<dbReference type="GO" id="GO:0003924">
    <property type="term" value="F:GTPase activity"/>
    <property type="evidence" value="ECO:0007669"/>
    <property type="project" value="InterPro"/>
</dbReference>
<dbReference type="Pfam" id="PF00009">
    <property type="entry name" value="GTP_EFTU"/>
    <property type="match status" value="1"/>
</dbReference>
<dbReference type="SUPFAM" id="SSF52540">
    <property type="entry name" value="P-loop containing nucleoside triphosphate hydrolases"/>
    <property type="match status" value="1"/>
</dbReference>
<evidence type="ECO:0000313" key="8">
    <source>
        <dbReference type="Proteomes" id="UP000035540"/>
    </source>
</evidence>
<dbReference type="KEGG" id="cted:CTEST_04650"/>
<evidence type="ECO:0000313" key="7">
    <source>
        <dbReference type="EMBL" id="AKK08377.1"/>
    </source>
</evidence>
<dbReference type="GO" id="GO:0003746">
    <property type="term" value="F:translation elongation factor activity"/>
    <property type="evidence" value="ECO:0007669"/>
    <property type="project" value="UniProtKB-KW"/>
</dbReference>
<dbReference type="InterPro" id="IPR015191">
    <property type="entry name" value="SelB_WHD4"/>
</dbReference>